<dbReference type="Proteomes" id="UP000476332">
    <property type="component" value="Unassembled WGS sequence"/>
</dbReference>
<dbReference type="AlphaFoldDB" id="A0A6L9MNP3"/>
<dbReference type="RefSeq" id="WP_163046254.1">
    <property type="nucleotide sequence ID" value="NZ_JAAAMJ010000043.1"/>
</dbReference>
<dbReference type="InterPro" id="IPR009936">
    <property type="entry name" value="DUF1468"/>
</dbReference>
<dbReference type="Pfam" id="PF07331">
    <property type="entry name" value="TctB"/>
    <property type="match status" value="1"/>
</dbReference>
<feature type="transmembrane region" description="Helical" evidence="1">
    <location>
        <begin position="90"/>
        <end position="110"/>
    </location>
</feature>
<keyword evidence="4" id="KW-1185">Reference proteome</keyword>
<feature type="domain" description="DUF1468" evidence="2">
    <location>
        <begin position="5"/>
        <end position="135"/>
    </location>
</feature>
<evidence type="ECO:0000313" key="3">
    <source>
        <dbReference type="EMBL" id="NDV89411.1"/>
    </source>
</evidence>
<gene>
    <name evidence="3" type="ORF">GTW51_22430</name>
</gene>
<comment type="caution">
    <text evidence="3">The sequence shown here is derived from an EMBL/GenBank/DDBJ whole genome shotgun (WGS) entry which is preliminary data.</text>
</comment>
<feature type="transmembrane region" description="Helical" evidence="1">
    <location>
        <begin position="36"/>
        <end position="54"/>
    </location>
</feature>
<evidence type="ECO:0000313" key="4">
    <source>
        <dbReference type="Proteomes" id="UP000476332"/>
    </source>
</evidence>
<sequence>MSDRIAGIVILCLSIWYGYTAGSYQAGFTDPLGPAAFPQMLSVPAALFSLFLIFRPDPKPDWVTGIPALRQVTAVGLLIGYALFLDELGFILATIVAVTVLARLLGAGWLKSLVSASATSILLFGVFDLVLGLPLRVVPGIFS</sequence>
<organism evidence="3 4">
    <name type="scientific">Aurantimonas aggregata</name>
    <dbReference type="NCBI Taxonomy" id="2047720"/>
    <lineage>
        <taxon>Bacteria</taxon>
        <taxon>Pseudomonadati</taxon>
        <taxon>Pseudomonadota</taxon>
        <taxon>Alphaproteobacteria</taxon>
        <taxon>Hyphomicrobiales</taxon>
        <taxon>Aurantimonadaceae</taxon>
        <taxon>Aurantimonas</taxon>
    </lineage>
</organism>
<name>A0A6L9MNP3_9HYPH</name>
<feature type="transmembrane region" description="Helical" evidence="1">
    <location>
        <begin position="66"/>
        <end position="84"/>
    </location>
</feature>
<evidence type="ECO:0000256" key="1">
    <source>
        <dbReference type="SAM" id="Phobius"/>
    </source>
</evidence>
<feature type="transmembrane region" description="Helical" evidence="1">
    <location>
        <begin position="122"/>
        <end position="142"/>
    </location>
</feature>
<protein>
    <submittedName>
        <fullName evidence="3">Tripartite tricarboxylate transporter TctB family protein</fullName>
    </submittedName>
</protein>
<dbReference type="EMBL" id="JAAAMJ010000043">
    <property type="protein sequence ID" value="NDV89411.1"/>
    <property type="molecule type" value="Genomic_DNA"/>
</dbReference>
<keyword evidence="1" id="KW-0812">Transmembrane</keyword>
<proteinExistence type="predicted"/>
<keyword evidence="1" id="KW-1133">Transmembrane helix</keyword>
<keyword evidence="1" id="KW-0472">Membrane</keyword>
<accession>A0A6L9MNP3</accession>
<evidence type="ECO:0000259" key="2">
    <source>
        <dbReference type="Pfam" id="PF07331"/>
    </source>
</evidence>
<reference evidence="3 4" key="1">
    <citation type="submission" date="2020-01" db="EMBL/GenBank/DDBJ databases">
        <title>Genomes of bacteria type strains.</title>
        <authorList>
            <person name="Chen J."/>
            <person name="Zhu S."/>
            <person name="Chen J."/>
        </authorList>
    </citation>
    <scope>NUCLEOTIDE SEQUENCE [LARGE SCALE GENOMIC DNA]</scope>
    <source>
        <strain evidence="3 4">KCTC 52919</strain>
    </source>
</reference>